<name>X6LWG6_RETFI</name>
<dbReference type="EMBL" id="ASPP01027640">
    <property type="protein sequence ID" value="ETO05949.1"/>
    <property type="molecule type" value="Genomic_DNA"/>
</dbReference>
<evidence type="ECO:0000313" key="2">
    <source>
        <dbReference type="EMBL" id="ETO05949.1"/>
    </source>
</evidence>
<evidence type="ECO:0000313" key="3">
    <source>
        <dbReference type="Proteomes" id="UP000023152"/>
    </source>
</evidence>
<sequence length="313" mass="35857">MVMKADGFRIWKTSVMMSEQLDKIYQSNSDNLDLECRNCRPIQNQVRQKKKKRRRADIAQSGNGIATAAAIGLTEEVWETMKKIACKCVKEIEEDEENKKDSKKSGGIRVGFVFKKKKKVSDLLRLVWMTFRARVAILRILEHICRFPYFASQWKLLPSVIILVAASFIIKSNNVVVFDNWIGHSKIAQSFGKASNELPQCIGGDAGPCWVDTLKTVQEVDRSLFIKNRIALIREAGTCYWQGRHSRNSMKKFNYFIYIFKSAQIEMEVYHIQMDKSLMFLLPLMLQRISSSNSNSDSSDNSNSIIDGCSTLR</sequence>
<organism evidence="2 3">
    <name type="scientific">Reticulomyxa filosa</name>
    <dbReference type="NCBI Taxonomy" id="46433"/>
    <lineage>
        <taxon>Eukaryota</taxon>
        <taxon>Sar</taxon>
        <taxon>Rhizaria</taxon>
        <taxon>Retaria</taxon>
        <taxon>Foraminifera</taxon>
        <taxon>Monothalamids</taxon>
        <taxon>Reticulomyxidae</taxon>
        <taxon>Reticulomyxa</taxon>
    </lineage>
</organism>
<feature type="compositionally biased region" description="Low complexity" evidence="1">
    <location>
        <begin position="292"/>
        <end position="307"/>
    </location>
</feature>
<reference evidence="2 3" key="1">
    <citation type="journal article" date="2013" name="Curr. Biol.">
        <title>The Genome of the Foraminiferan Reticulomyxa filosa.</title>
        <authorList>
            <person name="Glockner G."/>
            <person name="Hulsmann N."/>
            <person name="Schleicher M."/>
            <person name="Noegel A.A."/>
            <person name="Eichinger L."/>
            <person name="Gallinger C."/>
            <person name="Pawlowski J."/>
            <person name="Sierra R."/>
            <person name="Euteneuer U."/>
            <person name="Pillet L."/>
            <person name="Moustafa A."/>
            <person name="Platzer M."/>
            <person name="Groth M."/>
            <person name="Szafranski K."/>
            <person name="Schliwa M."/>
        </authorList>
    </citation>
    <scope>NUCLEOTIDE SEQUENCE [LARGE SCALE GENOMIC DNA]</scope>
</reference>
<dbReference type="AlphaFoldDB" id="X6LWG6"/>
<proteinExistence type="predicted"/>
<keyword evidence="3" id="KW-1185">Reference proteome</keyword>
<evidence type="ECO:0000256" key="1">
    <source>
        <dbReference type="SAM" id="MobiDB-lite"/>
    </source>
</evidence>
<feature type="region of interest" description="Disordered" evidence="1">
    <location>
        <begin position="292"/>
        <end position="313"/>
    </location>
</feature>
<gene>
    <name evidence="2" type="ORF">RFI_31446</name>
</gene>
<comment type="caution">
    <text evidence="2">The sequence shown here is derived from an EMBL/GenBank/DDBJ whole genome shotgun (WGS) entry which is preliminary data.</text>
</comment>
<accession>X6LWG6</accession>
<dbReference type="Proteomes" id="UP000023152">
    <property type="component" value="Unassembled WGS sequence"/>
</dbReference>
<protein>
    <submittedName>
        <fullName evidence="2">Uncharacterized protein</fullName>
    </submittedName>
</protein>